<dbReference type="SMART" id="SM00516">
    <property type="entry name" value="SEC14"/>
    <property type="match status" value="1"/>
</dbReference>
<dbReference type="AlphaFoldDB" id="A0A7S3PR59"/>
<accession>A0A7S3PR59</accession>
<dbReference type="SUPFAM" id="SSF52087">
    <property type="entry name" value="CRAL/TRIO domain"/>
    <property type="match status" value="1"/>
</dbReference>
<dbReference type="Pfam" id="PF03765">
    <property type="entry name" value="CRAL_TRIO_N"/>
    <property type="match status" value="1"/>
</dbReference>
<name>A0A7S3PR59_9STRA</name>
<dbReference type="PANTHER" id="PTHR45657">
    <property type="entry name" value="CRAL-TRIO DOMAIN-CONTAINING PROTEIN YKL091C-RELATED"/>
    <property type="match status" value="1"/>
</dbReference>
<evidence type="ECO:0000313" key="2">
    <source>
        <dbReference type="EMBL" id="CAE0447906.1"/>
    </source>
</evidence>
<dbReference type="InterPro" id="IPR036865">
    <property type="entry name" value="CRAL-TRIO_dom_sf"/>
</dbReference>
<dbReference type="SUPFAM" id="SSF46938">
    <property type="entry name" value="CRAL/TRIO N-terminal domain"/>
    <property type="match status" value="1"/>
</dbReference>
<reference evidence="2" key="1">
    <citation type="submission" date="2021-01" db="EMBL/GenBank/DDBJ databases">
        <authorList>
            <person name="Corre E."/>
            <person name="Pelletier E."/>
            <person name="Niang G."/>
            <person name="Scheremetjew M."/>
            <person name="Finn R."/>
            <person name="Kale V."/>
            <person name="Holt S."/>
            <person name="Cochrane G."/>
            <person name="Meng A."/>
            <person name="Brown T."/>
            <person name="Cohen L."/>
        </authorList>
    </citation>
    <scope>NUCLEOTIDE SEQUENCE</scope>
    <source>
        <strain evidence="2">GSBS06</strain>
    </source>
</reference>
<feature type="domain" description="CRAL-TRIO" evidence="1">
    <location>
        <begin position="104"/>
        <end position="281"/>
    </location>
</feature>
<evidence type="ECO:0000259" key="1">
    <source>
        <dbReference type="PROSITE" id="PS50191"/>
    </source>
</evidence>
<dbReference type="EMBL" id="HBIN01023220">
    <property type="protein sequence ID" value="CAE0447906.1"/>
    <property type="molecule type" value="Transcribed_RNA"/>
</dbReference>
<organism evidence="2">
    <name type="scientific">Aplanochytrium stocchinoi</name>
    <dbReference type="NCBI Taxonomy" id="215587"/>
    <lineage>
        <taxon>Eukaryota</taxon>
        <taxon>Sar</taxon>
        <taxon>Stramenopiles</taxon>
        <taxon>Bigyra</taxon>
        <taxon>Labyrinthulomycetes</taxon>
        <taxon>Thraustochytrida</taxon>
        <taxon>Thraustochytriidae</taxon>
        <taxon>Aplanochytrium</taxon>
    </lineage>
</organism>
<protein>
    <recommendedName>
        <fullName evidence="1">CRAL-TRIO domain-containing protein</fullName>
    </recommendedName>
</protein>
<dbReference type="PROSITE" id="PS50191">
    <property type="entry name" value="CRAL_TRIO"/>
    <property type="match status" value="1"/>
</dbReference>
<sequence length="281" mass="32550">MAEQEKVAVKVEDVENEVFNKGLVQEPIQPESNDKIEELRKRVGDVIYDAFVVRYGGPNRCYERFLIARDWDMEKAEKMIRHAISFRLERNLDGNRKEEELDRLAEYKEQVGPLWILRSWGFSTEGYLLIYARVSKVNLKSFLSIPEDNIKAFYLEWLTNVFDLQNYSNASIRDPKDQVWKGNVQVINLQGISMAQLHISGLRLLSRVLKIAQGLAPENANKVYLVNAPWFFSGAWSIIKRALNKNIIAKITVSSGDCKEEIMKYFGDSEELYQDFLNSVQ</sequence>
<gene>
    <name evidence="2" type="ORF">ASTO00021_LOCUS17870</name>
</gene>
<dbReference type="Gene3D" id="3.40.525.10">
    <property type="entry name" value="CRAL-TRIO lipid binding domain"/>
    <property type="match status" value="1"/>
</dbReference>
<dbReference type="SMART" id="SM01100">
    <property type="entry name" value="CRAL_TRIO_N"/>
    <property type="match status" value="1"/>
</dbReference>
<dbReference type="CDD" id="cd00170">
    <property type="entry name" value="SEC14"/>
    <property type="match status" value="1"/>
</dbReference>
<dbReference type="Pfam" id="PF00650">
    <property type="entry name" value="CRAL_TRIO"/>
    <property type="match status" value="1"/>
</dbReference>
<dbReference type="InterPro" id="IPR001251">
    <property type="entry name" value="CRAL-TRIO_dom"/>
</dbReference>
<proteinExistence type="predicted"/>
<dbReference type="InterPro" id="IPR051026">
    <property type="entry name" value="PI/PC_transfer"/>
</dbReference>
<dbReference type="PANTHER" id="PTHR45657:SF1">
    <property type="entry name" value="CRAL-TRIO DOMAIN-CONTAINING PROTEIN YKL091C-RELATED"/>
    <property type="match status" value="1"/>
</dbReference>
<dbReference type="InterPro" id="IPR011074">
    <property type="entry name" value="CRAL/TRIO_N_dom"/>
</dbReference>
<dbReference type="InterPro" id="IPR036273">
    <property type="entry name" value="CRAL/TRIO_N_dom_sf"/>
</dbReference>